<organism evidence="3 4">
    <name type="scientific">Thalassolituus maritimus</name>
    <dbReference type="NCBI Taxonomy" id="484498"/>
    <lineage>
        <taxon>Bacteria</taxon>
        <taxon>Pseudomonadati</taxon>
        <taxon>Pseudomonadota</taxon>
        <taxon>Gammaproteobacteria</taxon>
        <taxon>Oceanospirillales</taxon>
        <taxon>Oceanospirillaceae</taxon>
        <taxon>Thalassolituus</taxon>
    </lineage>
</organism>
<dbReference type="Gene3D" id="3.60.40.10">
    <property type="entry name" value="PPM-type phosphatase domain"/>
    <property type="match status" value="1"/>
</dbReference>
<dbReference type="InterPro" id="IPR036457">
    <property type="entry name" value="PPM-type-like_dom_sf"/>
</dbReference>
<evidence type="ECO:0000259" key="2">
    <source>
        <dbReference type="PROSITE" id="PS51746"/>
    </source>
</evidence>
<evidence type="ECO:0000259" key="1">
    <source>
        <dbReference type="PROSITE" id="PS50011"/>
    </source>
</evidence>
<dbReference type="InterPro" id="IPR011009">
    <property type="entry name" value="Kinase-like_dom_sf"/>
</dbReference>
<dbReference type="Pfam" id="PF00069">
    <property type="entry name" value="Pkinase"/>
    <property type="match status" value="1"/>
</dbReference>
<reference evidence="4" key="1">
    <citation type="submission" date="2017-01" db="EMBL/GenBank/DDBJ databases">
        <authorList>
            <person name="Varghese N."/>
            <person name="Submissions S."/>
        </authorList>
    </citation>
    <scope>NUCLEOTIDE SEQUENCE [LARGE SCALE GENOMIC DNA]</scope>
    <source>
        <strain evidence="4">DSM 24913</strain>
    </source>
</reference>
<dbReference type="Pfam" id="PF13672">
    <property type="entry name" value="PP2C_2"/>
    <property type="match status" value="1"/>
</dbReference>
<dbReference type="AlphaFoldDB" id="A0A1N7KXC8"/>
<dbReference type="PROSITE" id="PS50011">
    <property type="entry name" value="PROTEIN_KINASE_DOM"/>
    <property type="match status" value="1"/>
</dbReference>
<evidence type="ECO:0000313" key="3">
    <source>
        <dbReference type="EMBL" id="SIS66060.1"/>
    </source>
</evidence>
<dbReference type="InterPro" id="IPR008271">
    <property type="entry name" value="Ser/Thr_kinase_AS"/>
</dbReference>
<dbReference type="OrthoDB" id="9801841at2"/>
<protein>
    <submittedName>
        <fullName evidence="3">Protein phosphatase</fullName>
    </submittedName>
</protein>
<dbReference type="PROSITE" id="PS00108">
    <property type="entry name" value="PROTEIN_KINASE_ST"/>
    <property type="match status" value="1"/>
</dbReference>
<dbReference type="InterPro" id="IPR001932">
    <property type="entry name" value="PPM-type_phosphatase-like_dom"/>
</dbReference>
<dbReference type="Proteomes" id="UP000185639">
    <property type="component" value="Unassembled WGS sequence"/>
</dbReference>
<dbReference type="CDD" id="cd14014">
    <property type="entry name" value="STKc_PknB_like"/>
    <property type="match status" value="1"/>
</dbReference>
<dbReference type="SMART" id="SM00220">
    <property type="entry name" value="S_TKc"/>
    <property type="match status" value="1"/>
</dbReference>
<feature type="domain" description="PPM-type phosphatase" evidence="2">
    <location>
        <begin position="13"/>
        <end position="247"/>
    </location>
</feature>
<dbReference type="SMART" id="SM00331">
    <property type="entry name" value="PP2C_SIG"/>
    <property type="match status" value="1"/>
</dbReference>
<dbReference type="CDD" id="cd00143">
    <property type="entry name" value="PP2Cc"/>
    <property type="match status" value="1"/>
</dbReference>
<gene>
    <name evidence="3" type="ORF">SAMN05421686_103139</name>
</gene>
<dbReference type="PANTHER" id="PTHR44167">
    <property type="entry name" value="OVARIAN-SPECIFIC SERINE/THREONINE-PROTEIN KINASE LOK-RELATED"/>
    <property type="match status" value="1"/>
</dbReference>
<accession>A0A1N7KXC8</accession>
<sequence>MTSPGNERNLEVTFGGFSSAGNKSENQDAFAAWQPSSNSARYKGIACCIADGVSCSDNAQQASTTSVTHFLNDYYSTPDSWDVKTAAGKVLSSLNAWLYHHGQQASARHNSLVTTLSSVVLKSSTLHVFHVGDSRVYRLRNGSLECLTRDHTHQHGNGQDYLSRAMGMDTHLEVDYLNQSLESSDVLLMTTDGVHGFLTDKRMRDILIKELKPQSTQTHFERCAETLVNQALDNGSNDNLTAMIIRVEALPEKNIEETHRVLTERVIPPVLNVGDCIDHYEVEQVLYAGTRSHLYRVLNRRDHRRYVLKAPSLNFEEDLVYLEGFVREQWVGARVDHANVMKILPPEPHARFMYHICELIEGESLRQWMNDHPQPELSSVRNIVEQIVMALRAFQRMGMVHRDLKPENVMVTTQGQVKLIDFGTVQVKGLAEVTSPVEEDCPVGSVNYIAPEYVMYGVATTQSDLFSLGVMVYEMLSGEQPFQMSHIHRRGARSVSEWKYQPLRDVRSDIPLWLDLAIEKSCHPDIHARHTALSEFWTDLTKPNDALVSAYSGKPLIERHADKVWPTISAVLLLVVILQSWLLLSE</sequence>
<dbReference type="Gene3D" id="3.30.200.20">
    <property type="entry name" value="Phosphorylase Kinase, domain 1"/>
    <property type="match status" value="1"/>
</dbReference>
<dbReference type="RefSeq" id="WP_076514681.1">
    <property type="nucleotide sequence ID" value="NZ_FTOH01000003.1"/>
</dbReference>
<proteinExistence type="predicted"/>
<dbReference type="SUPFAM" id="SSF56112">
    <property type="entry name" value="Protein kinase-like (PK-like)"/>
    <property type="match status" value="1"/>
</dbReference>
<dbReference type="SUPFAM" id="SSF81606">
    <property type="entry name" value="PP2C-like"/>
    <property type="match status" value="1"/>
</dbReference>
<dbReference type="Gene3D" id="1.10.510.10">
    <property type="entry name" value="Transferase(Phosphotransferase) domain 1"/>
    <property type="match status" value="1"/>
</dbReference>
<dbReference type="GO" id="GO:0004674">
    <property type="term" value="F:protein serine/threonine kinase activity"/>
    <property type="evidence" value="ECO:0007669"/>
    <property type="project" value="TreeGrafter"/>
</dbReference>
<dbReference type="GO" id="GO:0005524">
    <property type="term" value="F:ATP binding"/>
    <property type="evidence" value="ECO:0007669"/>
    <property type="project" value="InterPro"/>
</dbReference>
<dbReference type="EMBL" id="FTOH01000003">
    <property type="protein sequence ID" value="SIS66060.1"/>
    <property type="molecule type" value="Genomic_DNA"/>
</dbReference>
<dbReference type="STRING" id="484498.SAMN05421686_103139"/>
<dbReference type="PANTHER" id="PTHR44167:SF30">
    <property type="entry name" value="PHOSPHORYLASE KINASE"/>
    <property type="match status" value="1"/>
</dbReference>
<name>A0A1N7KXC8_9GAMM</name>
<keyword evidence="4" id="KW-1185">Reference proteome</keyword>
<feature type="domain" description="Protein kinase" evidence="1">
    <location>
        <begin position="280"/>
        <end position="586"/>
    </location>
</feature>
<dbReference type="InterPro" id="IPR000719">
    <property type="entry name" value="Prot_kinase_dom"/>
</dbReference>
<dbReference type="PROSITE" id="PS51746">
    <property type="entry name" value="PPM_2"/>
    <property type="match status" value="1"/>
</dbReference>
<evidence type="ECO:0000313" key="4">
    <source>
        <dbReference type="Proteomes" id="UP000185639"/>
    </source>
</evidence>
<dbReference type="SMART" id="SM00332">
    <property type="entry name" value="PP2Cc"/>
    <property type="match status" value="1"/>
</dbReference>